<evidence type="ECO:0000313" key="3">
    <source>
        <dbReference type="Proteomes" id="UP000632222"/>
    </source>
</evidence>
<feature type="transmembrane region" description="Helical" evidence="1">
    <location>
        <begin position="45"/>
        <end position="67"/>
    </location>
</feature>
<accession>A0ABQ2CZN4</accession>
<feature type="transmembrane region" description="Helical" evidence="1">
    <location>
        <begin position="101"/>
        <end position="127"/>
    </location>
</feature>
<gene>
    <name evidence="2" type="ORF">GCM10008938_23380</name>
</gene>
<dbReference type="EMBL" id="BMOD01000007">
    <property type="protein sequence ID" value="GGJ36558.1"/>
    <property type="molecule type" value="Genomic_DNA"/>
</dbReference>
<evidence type="ECO:0000313" key="2">
    <source>
        <dbReference type="EMBL" id="GGJ36558.1"/>
    </source>
</evidence>
<keyword evidence="1" id="KW-1133">Transmembrane helix</keyword>
<keyword evidence="1" id="KW-0812">Transmembrane</keyword>
<protein>
    <submittedName>
        <fullName evidence="2">Uncharacterized protein</fullName>
    </submittedName>
</protein>
<reference evidence="3" key="1">
    <citation type="journal article" date="2019" name="Int. J. Syst. Evol. Microbiol.">
        <title>The Global Catalogue of Microorganisms (GCM) 10K type strain sequencing project: providing services to taxonomists for standard genome sequencing and annotation.</title>
        <authorList>
            <consortium name="The Broad Institute Genomics Platform"/>
            <consortium name="The Broad Institute Genome Sequencing Center for Infectious Disease"/>
            <person name="Wu L."/>
            <person name="Ma J."/>
        </authorList>
    </citation>
    <scope>NUCLEOTIDE SEQUENCE [LARGE SCALE GENOMIC DNA]</scope>
    <source>
        <strain evidence="3">JCM 14370</strain>
    </source>
</reference>
<sequence length="130" mass="14154">MLTETEAYTGMMAYAATGAGLFYWGVLNLLKQPHLLMLDPLSRSYVQWCMLGAAVISGCFMFGSNLIHPLIGTSYKTQLVPLTAGALLMGVFHLVSRKGLYGFVTALLGLWSASFLLAGLLFFVLILKLN</sequence>
<comment type="caution">
    <text evidence="2">The sequence shown here is derived from an EMBL/GenBank/DDBJ whole genome shotgun (WGS) entry which is preliminary data.</text>
</comment>
<evidence type="ECO:0000256" key="1">
    <source>
        <dbReference type="SAM" id="Phobius"/>
    </source>
</evidence>
<keyword evidence="1" id="KW-0472">Membrane</keyword>
<feature type="transmembrane region" description="Helical" evidence="1">
    <location>
        <begin position="7"/>
        <end position="25"/>
    </location>
</feature>
<feature type="transmembrane region" description="Helical" evidence="1">
    <location>
        <begin position="79"/>
        <end position="95"/>
    </location>
</feature>
<proteinExistence type="predicted"/>
<organism evidence="2 3">
    <name type="scientific">Deinococcus roseus</name>
    <dbReference type="NCBI Taxonomy" id="392414"/>
    <lineage>
        <taxon>Bacteria</taxon>
        <taxon>Thermotogati</taxon>
        <taxon>Deinococcota</taxon>
        <taxon>Deinococci</taxon>
        <taxon>Deinococcales</taxon>
        <taxon>Deinococcaceae</taxon>
        <taxon>Deinococcus</taxon>
    </lineage>
</organism>
<name>A0ABQ2CZN4_9DEIO</name>
<keyword evidence="3" id="KW-1185">Reference proteome</keyword>
<dbReference type="Proteomes" id="UP000632222">
    <property type="component" value="Unassembled WGS sequence"/>
</dbReference>